<evidence type="ECO:0000313" key="1">
    <source>
        <dbReference type="EMBL" id="KAJ8881619.1"/>
    </source>
</evidence>
<proteinExistence type="predicted"/>
<dbReference type="EMBL" id="JARBHB010000006">
    <property type="protein sequence ID" value="KAJ8881619.1"/>
    <property type="molecule type" value="Genomic_DNA"/>
</dbReference>
<evidence type="ECO:0000313" key="2">
    <source>
        <dbReference type="Proteomes" id="UP001159363"/>
    </source>
</evidence>
<accession>A0ABQ9HBG7</accession>
<name>A0ABQ9HBG7_9NEOP</name>
<sequence length="89" mass="10444">MSKSGKSILVQGEPFYNFESCEPLFPKRIPDVVRGVRIKDAEINDVRTLLTLHFEEKWETIPSSHFILKCFNNRLQLMFQPQQGMIMMI</sequence>
<keyword evidence="2" id="KW-1185">Reference proteome</keyword>
<feature type="non-terminal residue" evidence="1">
    <location>
        <position position="89"/>
    </location>
</feature>
<dbReference type="Proteomes" id="UP001159363">
    <property type="component" value="Chromosome 5"/>
</dbReference>
<comment type="caution">
    <text evidence="1">The sequence shown here is derived from an EMBL/GenBank/DDBJ whole genome shotgun (WGS) entry which is preliminary data.</text>
</comment>
<organism evidence="1 2">
    <name type="scientific">Dryococelus australis</name>
    <dbReference type="NCBI Taxonomy" id="614101"/>
    <lineage>
        <taxon>Eukaryota</taxon>
        <taxon>Metazoa</taxon>
        <taxon>Ecdysozoa</taxon>
        <taxon>Arthropoda</taxon>
        <taxon>Hexapoda</taxon>
        <taxon>Insecta</taxon>
        <taxon>Pterygota</taxon>
        <taxon>Neoptera</taxon>
        <taxon>Polyneoptera</taxon>
        <taxon>Phasmatodea</taxon>
        <taxon>Verophasmatodea</taxon>
        <taxon>Anareolatae</taxon>
        <taxon>Phasmatidae</taxon>
        <taxon>Eurycanthinae</taxon>
        <taxon>Dryococelus</taxon>
    </lineage>
</organism>
<gene>
    <name evidence="1" type="ORF">PR048_018105</name>
</gene>
<protein>
    <submittedName>
        <fullName evidence="1">Uncharacterized protein</fullName>
    </submittedName>
</protein>
<reference evidence="1 2" key="1">
    <citation type="submission" date="2023-02" db="EMBL/GenBank/DDBJ databases">
        <title>LHISI_Scaffold_Assembly.</title>
        <authorList>
            <person name="Stuart O.P."/>
            <person name="Cleave R."/>
            <person name="Magrath M.J.L."/>
            <person name="Mikheyev A.S."/>
        </authorList>
    </citation>
    <scope>NUCLEOTIDE SEQUENCE [LARGE SCALE GENOMIC DNA]</scope>
    <source>
        <strain evidence="1">Daus_M_001</strain>
        <tissue evidence="1">Leg muscle</tissue>
    </source>
</reference>